<gene>
    <name evidence="2" type="ORF">BU14_0051s0038</name>
</gene>
<protein>
    <submittedName>
        <fullName evidence="2">Uncharacterized protein</fullName>
    </submittedName>
</protein>
<proteinExistence type="predicted"/>
<name>A0A1X6PIJ7_PORUM</name>
<feature type="compositionally biased region" description="Gly residues" evidence="1">
    <location>
        <begin position="29"/>
        <end position="39"/>
    </location>
</feature>
<sequence length="122" mass="13384">MPTHRRRRPRPPTGRQRPCSQTSSNAGSRSGGGARGGPRGTRRPTRRGRKHGVRRGWWGDERPKRECQSPLPREAEARKGGGVVQGRGTAGDGGAVGGKKRRQHRGIGGVRKIRRGEKNKQQ</sequence>
<dbReference type="AlphaFoldDB" id="A0A1X6PIJ7"/>
<feature type="region of interest" description="Disordered" evidence="1">
    <location>
        <begin position="1"/>
        <end position="122"/>
    </location>
</feature>
<dbReference type="EMBL" id="KV918774">
    <property type="protein sequence ID" value="OSX80518.1"/>
    <property type="molecule type" value="Genomic_DNA"/>
</dbReference>
<evidence type="ECO:0000313" key="3">
    <source>
        <dbReference type="Proteomes" id="UP000218209"/>
    </source>
</evidence>
<feature type="compositionally biased region" description="Basic residues" evidence="1">
    <location>
        <begin position="40"/>
        <end position="54"/>
    </location>
</feature>
<feature type="compositionally biased region" description="Basic and acidic residues" evidence="1">
    <location>
        <begin position="57"/>
        <end position="79"/>
    </location>
</feature>
<feature type="compositionally biased region" description="Gly residues" evidence="1">
    <location>
        <begin position="80"/>
        <end position="97"/>
    </location>
</feature>
<organism evidence="2 3">
    <name type="scientific">Porphyra umbilicalis</name>
    <name type="common">Purple laver</name>
    <name type="synonym">Red alga</name>
    <dbReference type="NCBI Taxonomy" id="2786"/>
    <lineage>
        <taxon>Eukaryota</taxon>
        <taxon>Rhodophyta</taxon>
        <taxon>Bangiophyceae</taxon>
        <taxon>Bangiales</taxon>
        <taxon>Bangiaceae</taxon>
        <taxon>Porphyra</taxon>
    </lineage>
</organism>
<reference evidence="2 3" key="1">
    <citation type="submission" date="2017-03" db="EMBL/GenBank/DDBJ databases">
        <title>WGS assembly of Porphyra umbilicalis.</title>
        <authorList>
            <person name="Brawley S.H."/>
            <person name="Blouin N.A."/>
            <person name="Ficko-Blean E."/>
            <person name="Wheeler G.L."/>
            <person name="Lohr M."/>
            <person name="Goodson H.V."/>
            <person name="Jenkins J.W."/>
            <person name="Blaby-Haas C.E."/>
            <person name="Helliwell K.E."/>
            <person name="Chan C."/>
            <person name="Marriage T."/>
            <person name="Bhattacharya D."/>
            <person name="Klein A.S."/>
            <person name="Badis Y."/>
            <person name="Brodie J."/>
            <person name="Cao Y."/>
            <person name="Collen J."/>
            <person name="Dittami S.M."/>
            <person name="Gachon C.M."/>
            <person name="Green B.R."/>
            <person name="Karpowicz S."/>
            <person name="Kim J.W."/>
            <person name="Kudahl U."/>
            <person name="Lin S."/>
            <person name="Michel G."/>
            <person name="Mittag M."/>
            <person name="Olson B.J."/>
            <person name="Pangilinan J."/>
            <person name="Peng Y."/>
            <person name="Qiu H."/>
            <person name="Shu S."/>
            <person name="Singer J.T."/>
            <person name="Smith A.G."/>
            <person name="Sprecher B.N."/>
            <person name="Wagner V."/>
            <person name="Wang W."/>
            <person name="Wang Z.-Y."/>
            <person name="Yan J."/>
            <person name="Yarish C."/>
            <person name="Zoeuner-Riek S."/>
            <person name="Zhuang Y."/>
            <person name="Zou Y."/>
            <person name="Lindquist E.A."/>
            <person name="Grimwood J."/>
            <person name="Barry K."/>
            <person name="Rokhsar D.S."/>
            <person name="Schmutz J."/>
            <person name="Stiller J.W."/>
            <person name="Grossman A.R."/>
            <person name="Prochnik S.E."/>
        </authorList>
    </citation>
    <scope>NUCLEOTIDE SEQUENCE [LARGE SCALE GENOMIC DNA]</scope>
    <source>
        <strain evidence="2">4086291</strain>
    </source>
</reference>
<evidence type="ECO:0000313" key="2">
    <source>
        <dbReference type="EMBL" id="OSX80518.1"/>
    </source>
</evidence>
<feature type="compositionally biased region" description="Basic residues" evidence="1">
    <location>
        <begin position="1"/>
        <end position="10"/>
    </location>
</feature>
<keyword evidence="3" id="KW-1185">Reference proteome</keyword>
<accession>A0A1X6PIJ7</accession>
<dbReference type="Proteomes" id="UP000218209">
    <property type="component" value="Unassembled WGS sequence"/>
</dbReference>
<evidence type="ECO:0000256" key="1">
    <source>
        <dbReference type="SAM" id="MobiDB-lite"/>
    </source>
</evidence>
<feature type="compositionally biased region" description="Basic residues" evidence="1">
    <location>
        <begin position="98"/>
        <end position="115"/>
    </location>
</feature>